<evidence type="ECO:0000256" key="3">
    <source>
        <dbReference type="ARBA" id="ARBA00022801"/>
    </source>
</evidence>
<dbReference type="InterPro" id="IPR004097">
    <property type="entry name" value="DHHA2"/>
</dbReference>
<dbReference type="PANTHER" id="PTHR12112:SF39">
    <property type="entry name" value="EG:152A3.5 PROTEIN (FBGN0003116_PN PROTEIN)"/>
    <property type="match status" value="1"/>
</dbReference>
<dbReference type="SMART" id="SM01131">
    <property type="entry name" value="DHHA2"/>
    <property type="match status" value="1"/>
</dbReference>
<dbReference type="GO" id="GO:0004309">
    <property type="term" value="F:exopolyphosphatase activity"/>
    <property type="evidence" value="ECO:0007669"/>
    <property type="project" value="TreeGrafter"/>
</dbReference>
<dbReference type="InterPro" id="IPR001667">
    <property type="entry name" value="DDH_dom"/>
</dbReference>
<dbReference type="Pfam" id="PF01368">
    <property type="entry name" value="DHH"/>
    <property type="match status" value="1"/>
</dbReference>
<comment type="caution">
    <text evidence="6">The sequence shown here is derived from an EMBL/GenBank/DDBJ whole genome shotgun (WGS) entry which is preliminary data.</text>
</comment>
<dbReference type="Gene3D" id="3.90.1640.10">
    <property type="entry name" value="inorganic pyrophosphatase (n-terminal core)"/>
    <property type="match status" value="1"/>
</dbReference>
<keyword evidence="3" id="KW-0378">Hydrolase</keyword>
<dbReference type="Pfam" id="PF02833">
    <property type="entry name" value="DHHA2"/>
    <property type="match status" value="1"/>
</dbReference>
<dbReference type="PANTHER" id="PTHR12112">
    <property type="entry name" value="BNIP - RELATED"/>
    <property type="match status" value="1"/>
</dbReference>
<name>A0AAD4D3R4_9FUNG</name>
<dbReference type="GO" id="GO:0046872">
    <property type="term" value="F:metal ion binding"/>
    <property type="evidence" value="ECO:0007669"/>
    <property type="project" value="UniProtKB-KW"/>
</dbReference>
<feature type="domain" description="DHHA2" evidence="5">
    <location>
        <begin position="231"/>
        <end position="389"/>
    </location>
</feature>
<evidence type="ECO:0000313" key="7">
    <source>
        <dbReference type="Proteomes" id="UP001194580"/>
    </source>
</evidence>
<gene>
    <name evidence="6" type="primary">PPX1</name>
    <name evidence="6" type="ORF">BGZ95_003844</name>
</gene>
<reference evidence="6" key="1">
    <citation type="journal article" date="2020" name="Fungal Divers.">
        <title>Resolving the Mortierellaceae phylogeny through synthesis of multi-gene phylogenetics and phylogenomics.</title>
        <authorList>
            <person name="Vandepol N."/>
            <person name="Liber J."/>
            <person name="Desiro A."/>
            <person name="Na H."/>
            <person name="Kennedy M."/>
            <person name="Barry K."/>
            <person name="Grigoriev I.V."/>
            <person name="Miller A.N."/>
            <person name="O'Donnell K."/>
            <person name="Stajich J.E."/>
            <person name="Bonito G."/>
        </authorList>
    </citation>
    <scope>NUCLEOTIDE SEQUENCE</scope>
    <source>
        <strain evidence="6">NRRL 28262</strain>
    </source>
</reference>
<evidence type="ECO:0000259" key="5">
    <source>
        <dbReference type="SMART" id="SM01131"/>
    </source>
</evidence>
<dbReference type="Gene3D" id="3.10.310.20">
    <property type="entry name" value="DHHA2 domain"/>
    <property type="match status" value="1"/>
</dbReference>
<keyword evidence="4" id="KW-0464">Manganese</keyword>
<sequence length="397" mass="44929">MDTFLATIRPRLESEPDTQVIIVTGNESADLDSVVSALTTSFFLSHSNAHPGSIVLPFINIPRIDLALRSDIEFILDSNHINRTLLFFRDDLSVLERLAAKNQLSLFLVDHNEVMDSMSSLSHAKVVGVIDHHVDEGLYKDTANPRRIEPVGSCSSLVTDQFLKAQMENEMEQNGDMTPSWVQQVTRLLLGPILIDTLNLKPERHKVKPLDLAMANFIFPYTGWESMEDLYRRIENARSDTSRLSYYDLLRKDYKEWTVQHYETKEDVKVGISSVIGLMGQYVKRDSKEVMEKAIDEWAKTRTMDLAMVLLSGDLGEGHGGYQRQVIVLPVTSKVSGFTGRLEGIPELQLERTSIIDTEGFVKHGGRAYLQHNTTCSRKQIWPWVEKIITLPLGANL</sequence>
<proteinExistence type="predicted"/>
<evidence type="ECO:0000256" key="1">
    <source>
        <dbReference type="ARBA" id="ARBA00001936"/>
    </source>
</evidence>
<dbReference type="InterPro" id="IPR038222">
    <property type="entry name" value="DHHA2_dom_sf"/>
</dbReference>
<protein>
    <submittedName>
        <fullName evidence="6">Exopolyphosphatase</fullName>
    </submittedName>
</protein>
<dbReference type="AlphaFoldDB" id="A0AAD4D3R4"/>
<dbReference type="InterPro" id="IPR038763">
    <property type="entry name" value="DHH_sf"/>
</dbReference>
<keyword evidence="2" id="KW-0479">Metal-binding</keyword>
<dbReference type="EMBL" id="JAAAIL010001902">
    <property type="protein sequence ID" value="KAG0263279.1"/>
    <property type="molecule type" value="Genomic_DNA"/>
</dbReference>
<evidence type="ECO:0000256" key="4">
    <source>
        <dbReference type="ARBA" id="ARBA00023211"/>
    </source>
</evidence>
<dbReference type="GO" id="GO:0005737">
    <property type="term" value="C:cytoplasm"/>
    <property type="evidence" value="ECO:0007669"/>
    <property type="project" value="InterPro"/>
</dbReference>
<organism evidence="6 7">
    <name type="scientific">Linnemannia exigua</name>
    <dbReference type="NCBI Taxonomy" id="604196"/>
    <lineage>
        <taxon>Eukaryota</taxon>
        <taxon>Fungi</taxon>
        <taxon>Fungi incertae sedis</taxon>
        <taxon>Mucoromycota</taxon>
        <taxon>Mortierellomycotina</taxon>
        <taxon>Mortierellomycetes</taxon>
        <taxon>Mortierellales</taxon>
        <taxon>Mortierellaceae</taxon>
        <taxon>Linnemannia</taxon>
    </lineage>
</organism>
<keyword evidence="7" id="KW-1185">Reference proteome</keyword>
<dbReference type="Proteomes" id="UP001194580">
    <property type="component" value="Unassembled WGS sequence"/>
</dbReference>
<accession>A0AAD4D3R4</accession>
<comment type="cofactor">
    <cofactor evidence="1">
        <name>Mn(2+)</name>
        <dbReference type="ChEBI" id="CHEBI:29035"/>
    </cofactor>
</comment>
<evidence type="ECO:0000313" key="6">
    <source>
        <dbReference type="EMBL" id="KAG0263279.1"/>
    </source>
</evidence>
<evidence type="ECO:0000256" key="2">
    <source>
        <dbReference type="ARBA" id="ARBA00022723"/>
    </source>
</evidence>
<dbReference type="SUPFAM" id="SSF64182">
    <property type="entry name" value="DHH phosphoesterases"/>
    <property type="match status" value="1"/>
</dbReference>